<dbReference type="InterPro" id="IPR002938">
    <property type="entry name" value="FAD-bd"/>
</dbReference>
<reference evidence="8" key="1">
    <citation type="journal article" date="2012" name="Science">
        <title>The Paleozoic origin of enzymatic lignin decomposition reconstructed from 31 fungal genomes.</title>
        <authorList>
            <person name="Floudas D."/>
            <person name="Binder M."/>
            <person name="Riley R."/>
            <person name="Barry K."/>
            <person name="Blanchette R.A."/>
            <person name="Henrissat B."/>
            <person name="Martinez A.T."/>
            <person name="Otillar R."/>
            <person name="Spatafora J.W."/>
            <person name="Yadav J.S."/>
            <person name="Aerts A."/>
            <person name="Benoit I."/>
            <person name="Boyd A."/>
            <person name="Carlson A."/>
            <person name="Copeland A."/>
            <person name="Coutinho P.M."/>
            <person name="de Vries R.P."/>
            <person name="Ferreira P."/>
            <person name="Findley K."/>
            <person name="Foster B."/>
            <person name="Gaskell J."/>
            <person name="Glotzer D."/>
            <person name="Gorecki P."/>
            <person name="Heitman J."/>
            <person name="Hesse C."/>
            <person name="Hori C."/>
            <person name="Igarashi K."/>
            <person name="Jurgens J.A."/>
            <person name="Kallen N."/>
            <person name="Kersten P."/>
            <person name="Kohler A."/>
            <person name="Kuees U."/>
            <person name="Kumar T.K.A."/>
            <person name="Kuo A."/>
            <person name="LaButti K."/>
            <person name="Larrondo L.F."/>
            <person name="Lindquist E."/>
            <person name="Ling A."/>
            <person name="Lombard V."/>
            <person name="Lucas S."/>
            <person name="Lundell T."/>
            <person name="Martin R."/>
            <person name="McLaughlin D.J."/>
            <person name="Morgenstern I."/>
            <person name="Morin E."/>
            <person name="Murat C."/>
            <person name="Nagy L.G."/>
            <person name="Nolan M."/>
            <person name="Ohm R.A."/>
            <person name="Patyshakuliyeva A."/>
            <person name="Rokas A."/>
            <person name="Ruiz-Duenas F.J."/>
            <person name="Sabat G."/>
            <person name="Salamov A."/>
            <person name="Samejima M."/>
            <person name="Schmutz J."/>
            <person name="Slot J.C."/>
            <person name="St John F."/>
            <person name="Stenlid J."/>
            <person name="Sun H."/>
            <person name="Sun S."/>
            <person name="Syed K."/>
            <person name="Tsang A."/>
            <person name="Wiebenga A."/>
            <person name="Young D."/>
            <person name="Pisabarro A."/>
            <person name="Eastwood D.C."/>
            <person name="Martin F."/>
            <person name="Cullen D."/>
            <person name="Grigoriev I.V."/>
            <person name="Hibbett D.S."/>
        </authorList>
    </citation>
    <scope>NUCLEOTIDE SEQUENCE [LARGE SCALE GENOMIC DNA]</scope>
    <source>
        <strain evidence="8">RWD-64-598 SS2</strain>
    </source>
</reference>
<feature type="region of interest" description="Disordered" evidence="5">
    <location>
        <begin position="412"/>
        <end position="431"/>
    </location>
</feature>
<sequence length="567" mass="61191">MTLTSFYSTSTPQSTLPVLVVGAGPVGLVAALTLARNGIPVRIIDKLTSFHPGSRGPAIQPRTQELLHQLGAEDMLRATIKMPPIRTYAYGTMDVLKTWDAVPLLEPTRHIPYANPRLLGQNGTEKMLRAHLSKYGVKVELGHELRSIEQGDNYVVAHTVKRDGSEATIRGSYLIGADGGRGACRKQLGMTFLGTSRKETPTVTGDVRMSADGLDTEHWHRFGTVENTVVMLRHCPEVAEENDGWQYLIQGDNLDVERLLASKEAVFNEIAATLPMKVHFTSLVWSGEYRPNIRMVDRFSVGRAFLAGDAAHVHSPVGGQGLNTGIHDAINLAWKLMLVVKGKATPSLLDTYSAERLPLVAEMLNITTGLLDAGAFGSDAAWQPRPESLRMLGINYRTSSIVLDEINDPNDRAKIPAYGDPNDDSRSGRGLVAGDRAPEAAGLVDVAGGEHRLFDIFGMTHHTVLVFAPSVEAAGGVLSVAKAGDDLVRYVVVLPGSAQIDETAAAESRKTDGDGIIIVHDSKGIASAGYQTETAETRAVIVRPDGWIGGLVRDADGVRRYFTQILA</sequence>
<comment type="cofactor">
    <cofactor evidence="1">
        <name>FAD</name>
        <dbReference type="ChEBI" id="CHEBI:57692"/>
    </cofactor>
</comment>
<dbReference type="Gene3D" id="3.40.30.120">
    <property type="match status" value="1"/>
</dbReference>
<dbReference type="KEGG" id="cput:CONPUDRAFT_166212"/>
<proteinExistence type="predicted"/>
<evidence type="ECO:0000313" key="8">
    <source>
        <dbReference type="Proteomes" id="UP000053558"/>
    </source>
</evidence>
<dbReference type="Pfam" id="PF01494">
    <property type="entry name" value="FAD_binding_3"/>
    <property type="match status" value="1"/>
</dbReference>
<dbReference type="InterPro" id="IPR050641">
    <property type="entry name" value="RIFMO-like"/>
</dbReference>
<evidence type="ECO:0000256" key="1">
    <source>
        <dbReference type="ARBA" id="ARBA00001974"/>
    </source>
</evidence>
<comment type="caution">
    <text evidence="7">The sequence shown here is derived from an EMBL/GenBank/DDBJ whole genome shotgun (WGS) entry which is preliminary data.</text>
</comment>
<evidence type="ECO:0000256" key="3">
    <source>
        <dbReference type="ARBA" id="ARBA00022827"/>
    </source>
</evidence>
<dbReference type="GO" id="GO:0016709">
    <property type="term" value="F:oxidoreductase activity, acting on paired donors, with incorporation or reduction of molecular oxygen, NAD(P)H as one donor, and incorporation of one atom of oxygen"/>
    <property type="evidence" value="ECO:0007669"/>
    <property type="project" value="UniProtKB-ARBA"/>
</dbReference>
<feature type="domain" description="FAD-binding" evidence="6">
    <location>
        <begin position="16"/>
        <end position="364"/>
    </location>
</feature>
<keyword evidence="3" id="KW-0274">FAD</keyword>
<accession>A0A5M3MNT5</accession>
<dbReference type="InterPro" id="IPR036188">
    <property type="entry name" value="FAD/NAD-bd_sf"/>
</dbReference>
<dbReference type="PANTHER" id="PTHR43004">
    <property type="entry name" value="TRK SYSTEM POTASSIUM UPTAKE PROTEIN"/>
    <property type="match status" value="1"/>
</dbReference>
<dbReference type="OMA" id="WLHDIYK"/>
<dbReference type="Gene3D" id="3.50.50.60">
    <property type="entry name" value="FAD/NAD(P)-binding domain"/>
    <property type="match status" value="1"/>
</dbReference>
<dbReference type="PANTHER" id="PTHR43004:SF19">
    <property type="entry name" value="BINDING MONOOXYGENASE, PUTATIVE (JCVI)-RELATED"/>
    <property type="match status" value="1"/>
</dbReference>
<name>A0A5M3MNT5_CONPW</name>
<evidence type="ECO:0000313" key="7">
    <source>
        <dbReference type="EMBL" id="EIW80818.1"/>
    </source>
</evidence>
<dbReference type="Proteomes" id="UP000053558">
    <property type="component" value="Unassembled WGS sequence"/>
</dbReference>
<evidence type="ECO:0000256" key="4">
    <source>
        <dbReference type="ARBA" id="ARBA00023002"/>
    </source>
</evidence>
<evidence type="ECO:0000256" key="2">
    <source>
        <dbReference type="ARBA" id="ARBA00022630"/>
    </source>
</evidence>
<dbReference type="EMBL" id="JH711579">
    <property type="protein sequence ID" value="EIW80818.1"/>
    <property type="molecule type" value="Genomic_DNA"/>
</dbReference>
<gene>
    <name evidence="7" type="ORF">CONPUDRAFT_166212</name>
</gene>
<dbReference type="Gene3D" id="3.30.70.2450">
    <property type="match status" value="1"/>
</dbReference>
<keyword evidence="4" id="KW-0560">Oxidoreductase</keyword>
<evidence type="ECO:0000259" key="6">
    <source>
        <dbReference type="Pfam" id="PF01494"/>
    </source>
</evidence>
<dbReference type="PRINTS" id="PR00420">
    <property type="entry name" value="RNGMNOXGNASE"/>
</dbReference>
<dbReference type="OrthoDB" id="2690153at2759"/>
<dbReference type="AlphaFoldDB" id="A0A5M3MNT5"/>
<keyword evidence="8" id="KW-1185">Reference proteome</keyword>
<dbReference type="GeneID" id="19205500"/>
<evidence type="ECO:0000256" key="5">
    <source>
        <dbReference type="SAM" id="MobiDB-lite"/>
    </source>
</evidence>
<dbReference type="SUPFAM" id="SSF51905">
    <property type="entry name" value="FAD/NAD(P)-binding domain"/>
    <property type="match status" value="1"/>
</dbReference>
<keyword evidence="2" id="KW-0285">Flavoprotein</keyword>
<dbReference type="RefSeq" id="XP_007769666.1">
    <property type="nucleotide sequence ID" value="XM_007771476.1"/>
</dbReference>
<organism evidence="7 8">
    <name type="scientific">Coniophora puteana (strain RWD-64-598)</name>
    <name type="common">Brown rot fungus</name>
    <dbReference type="NCBI Taxonomy" id="741705"/>
    <lineage>
        <taxon>Eukaryota</taxon>
        <taxon>Fungi</taxon>
        <taxon>Dikarya</taxon>
        <taxon>Basidiomycota</taxon>
        <taxon>Agaricomycotina</taxon>
        <taxon>Agaricomycetes</taxon>
        <taxon>Agaricomycetidae</taxon>
        <taxon>Boletales</taxon>
        <taxon>Coniophorineae</taxon>
        <taxon>Coniophoraceae</taxon>
        <taxon>Coniophora</taxon>
    </lineage>
</organism>
<protein>
    <recommendedName>
        <fullName evidence="6">FAD-binding domain-containing protein</fullName>
    </recommendedName>
</protein>
<dbReference type="GO" id="GO:0071949">
    <property type="term" value="F:FAD binding"/>
    <property type="evidence" value="ECO:0007669"/>
    <property type="project" value="InterPro"/>
</dbReference>